<accession>A0AAE0WET1</accession>
<organism evidence="2 3">
    <name type="scientific">Potamilus streckersoni</name>
    <dbReference type="NCBI Taxonomy" id="2493646"/>
    <lineage>
        <taxon>Eukaryota</taxon>
        <taxon>Metazoa</taxon>
        <taxon>Spiralia</taxon>
        <taxon>Lophotrochozoa</taxon>
        <taxon>Mollusca</taxon>
        <taxon>Bivalvia</taxon>
        <taxon>Autobranchia</taxon>
        <taxon>Heteroconchia</taxon>
        <taxon>Palaeoheterodonta</taxon>
        <taxon>Unionida</taxon>
        <taxon>Unionoidea</taxon>
        <taxon>Unionidae</taxon>
        <taxon>Ambleminae</taxon>
        <taxon>Lampsilini</taxon>
        <taxon>Potamilus</taxon>
    </lineage>
</organism>
<evidence type="ECO:0000313" key="3">
    <source>
        <dbReference type="Proteomes" id="UP001195483"/>
    </source>
</evidence>
<dbReference type="AlphaFoldDB" id="A0AAE0WET1"/>
<feature type="compositionally biased region" description="Basic and acidic residues" evidence="1">
    <location>
        <begin position="1"/>
        <end position="10"/>
    </location>
</feature>
<comment type="caution">
    <text evidence="2">The sequence shown here is derived from an EMBL/GenBank/DDBJ whole genome shotgun (WGS) entry which is preliminary data.</text>
</comment>
<evidence type="ECO:0000256" key="1">
    <source>
        <dbReference type="SAM" id="MobiDB-lite"/>
    </source>
</evidence>
<feature type="region of interest" description="Disordered" evidence="1">
    <location>
        <begin position="83"/>
        <end position="121"/>
    </location>
</feature>
<gene>
    <name evidence="2" type="ORF">CHS0354_011661</name>
</gene>
<reference evidence="2" key="3">
    <citation type="submission" date="2023-05" db="EMBL/GenBank/DDBJ databases">
        <authorList>
            <person name="Smith C.H."/>
        </authorList>
    </citation>
    <scope>NUCLEOTIDE SEQUENCE</scope>
    <source>
        <strain evidence="2">CHS0354</strain>
        <tissue evidence="2">Mantle</tissue>
    </source>
</reference>
<evidence type="ECO:0000313" key="2">
    <source>
        <dbReference type="EMBL" id="KAK3612001.1"/>
    </source>
</evidence>
<sequence length="121" mass="13838">MQGQQRERSTQTRPSTGTPLLETQTSRTILRLFPPPDATIVAEKRPPANSETISTRMLRREKPWYQQQQQQQLTSTCKLFVKQTKNPPPTQPESQTRLHIRPDRGMGNVNPPGLTRGRIPI</sequence>
<name>A0AAE0WET1_9BIVA</name>
<proteinExistence type="predicted"/>
<feature type="region of interest" description="Disordered" evidence="1">
    <location>
        <begin position="1"/>
        <end position="26"/>
    </location>
</feature>
<protein>
    <submittedName>
        <fullName evidence="2">Uncharacterized protein</fullName>
    </submittedName>
</protein>
<dbReference type="EMBL" id="JAEAOA010000712">
    <property type="protein sequence ID" value="KAK3612001.1"/>
    <property type="molecule type" value="Genomic_DNA"/>
</dbReference>
<reference evidence="2" key="2">
    <citation type="journal article" date="2021" name="Genome Biol. Evol.">
        <title>Developing a high-quality reference genome for a parasitic bivalve with doubly uniparental inheritance (Bivalvia: Unionida).</title>
        <authorList>
            <person name="Smith C.H."/>
        </authorList>
    </citation>
    <scope>NUCLEOTIDE SEQUENCE</scope>
    <source>
        <strain evidence="2">CHS0354</strain>
        <tissue evidence="2">Mantle</tissue>
    </source>
</reference>
<reference evidence="2" key="1">
    <citation type="journal article" date="2021" name="Genome Biol. Evol.">
        <title>A High-Quality Reference Genome for a Parasitic Bivalve with Doubly Uniparental Inheritance (Bivalvia: Unionida).</title>
        <authorList>
            <person name="Smith C.H."/>
        </authorList>
    </citation>
    <scope>NUCLEOTIDE SEQUENCE</scope>
    <source>
        <strain evidence="2">CHS0354</strain>
    </source>
</reference>
<dbReference type="Proteomes" id="UP001195483">
    <property type="component" value="Unassembled WGS sequence"/>
</dbReference>
<feature type="compositionally biased region" description="Polar residues" evidence="1">
    <location>
        <begin position="11"/>
        <end position="26"/>
    </location>
</feature>
<keyword evidence="3" id="KW-1185">Reference proteome</keyword>